<protein>
    <recommendedName>
        <fullName evidence="4">PiggyBac transposable element-derived protein domain-containing protein</fullName>
    </recommendedName>
</protein>
<evidence type="ECO:0000313" key="3">
    <source>
        <dbReference type="Proteomes" id="UP000801492"/>
    </source>
</evidence>
<evidence type="ECO:0000256" key="1">
    <source>
        <dbReference type="SAM" id="MobiDB-lite"/>
    </source>
</evidence>
<reference evidence="2" key="1">
    <citation type="submission" date="2019-08" db="EMBL/GenBank/DDBJ databases">
        <title>The genome of the North American firefly Photinus pyralis.</title>
        <authorList>
            <consortium name="Photinus pyralis genome working group"/>
            <person name="Fallon T.R."/>
            <person name="Sander Lower S.E."/>
            <person name="Weng J.-K."/>
        </authorList>
    </citation>
    <scope>NUCLEOTIDE SEQUENCE</scope>
    <source>
        <strain evidence="2">TRF0915ILg1</strain>
        <tissue evidence="2">Whole body</tissue>
    </source>
</reference>
<accession>A0A8K0DG22</accession>
<sequence>VNPLGTLKRFSIDHKRKIDVLAPCVILEYNRHMGGVDTPSKSKRWYFEIFGYLLDLFYGIEIISKECSSSLSRVGKRKRGSSLSLPSSVPEHQRIGKPLAPRPTVATRFDDIHHYPVCTTKVISGSV</sequence>
<dbReference type="EMBL" id="VTPC01000509">
    <property type="protein sequence ID" value="KAF2905528.1"/>
    <property type="molecule type" value="Genomic_DNA"/>
</dbReference>
<keyword evidence="3" id="KW-1185">Reference proteome</keyword>
<dbReference type="AlphaFoldDB" id="A0A8K0DG22"/>
<organism evidence="2 3">
    <name type="scientific">Ignelater luminosus</name>
    <name type="common">Cucubano</name>
    <name type="synonym">Pyrophorus luminosus</name>
    <dbReference type="NCBI Taxonomy" id="2038154"/>
    <lineage>
        <taxon>Eukaryota</taxon>
        <taxon>Metazoa</taxon>
        <taxon>Ecdysozoa</taxon>
        <taxon>Arthropoda</taxon>
        <taxon>Hexapoda</taxon>
        <taxon>Insecta</taxon>
        <taxon>Pterygota</taxon>
        <taxon>Neoptera</taxon>
        <taxon>Endopterygota</taxon>
        <taxon>Coleoptera</taxon>
        <taxon>Polyphaga</taxon>
        <taxon>Elateriformia</taxon>
        <taxon>Elateroidea</taxon>
        <taxon>Elateridae</taxon>
        <taxon>Agrypninae</taxon>
        <taxon>Pyrophorini</taxon>
        <taxon>Ignelater</taxon>
    </lineage>
</organism>
<dbReference type="Proteomes" id="UP000801492">
    <property type="component" value="Unassembled WGS sequence"/>
</dbReference>
<feature type="region of interest" description="Disordered" evidence="1">
    <location>
        <begin position="74"/>
        <end position="98"/>
    </location>
</feature>
<name>A0A8K0DG22_IGNLU</name>
<evidence type="ECO:0000313" key="2">
    <source>
        <dbReference type="EMBL" id="KAF2905528.1"/>
    </source>
</evidence>
<evidence type="ECO:0008006" key="4">
    <source>
        <dbReference type="Google" id="ProtNLM"/>
    </source>
</evidence>
<feature type="non-terminal residue" evidence="2">
    <location>
        <position position="127"/>
    </location>
</feature>
<proteinExistence type="predicted"/>
<dbReference type="OrthoDB" id="6765889at2759"/>
<comment type="caution">
    <text evidence="2">The sequence shown here is derived from an EMBL/GenBank/DDBJ whole genome shotgun (WGS) entry which is preliminary data.</text>
</comment>
<gene>
    <name evidence="2" type="ORF">ILUMI_00642</name>
</gene>